<dbReference type="EMBL" id="UINC01020035">
    <property type="protein sequence ID" value="SVA84531.1"/>
    <property type="molecule type" value="Genomic_DNA"/>
</dbReference>
<evidence type="ECO:0000259" key="1">
    <source>
        <dbReference type="Pfam" id="PF00932"/>
    </source>
</evidence>
<feature type="non-terminal residue" evidence="3">
    <location>
        <position position="522"/>
    </location>
</feature>
<dbReference type="Gene3D" id="2.60.120.260">
    <property type="entry name" value="Galactose-binding domain-like"/>
    <property type="match status" value="1"/>
</dbReference>
<name>A0A381Z6H1_9ZZZZ</name>
<dbReference type="Pfam" id="PF00932">
    <property type="entry name" value="LTD"/>
    <property type="match status" value="1"/>
</dbReference>
<evidence type="ECO:0000259" key="2">
    <source>
        <dbReference type="Pfam" id="PF13290"/>
    </source>
</evidence>
<dbReference type="SUPFAM" id="SSF49785">
    <property type="entry name" value="Galactose-binding domain-like"/>
    <property type="match status" value="1"/>
</dbReference>
<dbReference type="InterPro" id="IPR036415">
    <property type="entry name" value="Lamin_tail_dom_sf"/>
</dbReference>
<dbReference type="InterPro" id="IPR001322">
    <property type="entry name" value="Lamin_tail_dom"/>
</dbReference>
<dbReference type="Gene3D" id="2.60.40.1260">
    <property type="entry name" value="Lamin Tail domain"/>
    <property type="match status" value="1"/>
</dbReference>
<feature type="domain" description="GH29D-like beta-sandwich" evidence="2">
    <location>
        <begin position="372"/>
        <end position="429"/>
    </location>
</feature>
<accession>A0A381Z6H1</accession>
<protein>
    <submittedName>
        <fullName evidence="3">Uncharacterized protein</fullName>
    </submittedName>
</protein>
<sequence length="522" mass="58021">MKINPTNIIRYLIPLFLAVCTVNGQSIYLNELMSSNSTTIYDESGNSSDWIELYNGDNIEIDLTGFGLSDDINDPFKWVFPNVVVNPESFLLIFASGDDDGSNVQHWETVINWGDNWNYFIGYTNPPSDWRELSFDDSGWLNGPSGFGYGDGDDATEVPQVMSVFVRKTFQVESVDNIAALVLHVDYDDAFVAYLNGDEIARANIGTPGFVPNYDEGAYAWREAEMYNGGSPERYEIGPEPDLLANGENVLAIQVHNYNITSSDMSLIPFFTLGMLQAPDDPSGTPDILNFPLTNLHTNFKIASEGETIILTNPAGAIEDMVDSTAIPTDISYGRQPDGSDTWSFFPEATPQGPNNTEGFGDYCETPQISHQGGFYPGPVIITLSISSDSHQIYYTLDGSMPTEDSFIYSQPVTIQTTKVLRATVLDNECFPGEVITHSYLIDEESTLPVVSLTSDPYNLWDEEYGIYVLGNDAEWSFPYFGANFWEDWERPIHVELFEPNGDLGFRLDAGVKIFGGWSRGL</sequence>
<feature type="domain" description="LTD" evidence="1">
    <location>
        <begin position="40"/>
        <end position="106"/>
    </location>
</feature>
<evidence type="ECO:0000313" key="3">
    <source>
        <dbReference type="EMBL" id="SVA84531.1"/>
    </source>
</evidence>
<dbReference type="AlphaFoldDB" id="A0A381Z6H1"/>
<dbReference type="Pfam" id="PF13290">
    <property type="entry name" value="CHB_HEX_C_1"/>
    <property type="match status" value="1"/>
</dbReference>
<organism evidence="3">
    <name type="scientific">marine metagenome</name>
    <dbReference type="NCBI Taxonomy" id="408172"/>
    <lineage>
        <taxon>unclassified sequences</taxon>
        <taxon>metagenomes</taxon>
        <taxon>ecological metagenomes</taxon>
    </lineage>
</organism>
<proteinExistence type="predicted"/>
<dbReference type="InterPro" id="IPR059177">
    <property type="entry name" value="GH29D-like_dom"/>
</dbReference>
<dbReference type="InterPro" id="IPR008979">
    <property type="entry name" value="Galactose-bd-like_sf"/>
</dbReference>
<reference evidence="3" key="1">
    <citation type="submission" date="2018-05" db="EMBL/GenBank/DDBJ databases">
        <authorList>
            <person name="Lanie J.A."/>
            <person name="Ng W.-L."/>
            <person name="Kazmierczak K.M."/>
            <person name="Andrzejewski T.M."/>
            <person name="Davidsen T.M."/>
            <person name="Wayne K.J."/>
            <person name="Tettelin H."/>
            <person name="Glass J.I."/>
            <person name="Rusch D."/>
            <person name="Podicherti R."/>
            <person name="Tsui H.-C.T."/>
            <person name="Winkler M.E."/>
        </authorList>
    </citation>
    <scope>NUCLEOTIDE SEQUENCE</scope>
</reference>
<dbReference type="SUPFAM" id="SSF74853">
    <property type="entry name" value="Lamin A/C globular tail domain"/>
    <property type="match status" value="1"/>
</dbReference>
<gene>
    <name evidence="3" type="ORF">METZ01_LOCUS137385</name>
</gene>